<comment type="caution">
    <text evidence="1">The sequence shown here is derived from an EMBL/GenBank/DDBJ whole genome shotgun (WGS) entry which is preliminary data.</text>
</comment>
<accession>A0AAW0QM37</accession>
<reference evidence="1 2" key="1">
    <citation type="submission" date="2023-01" db="EMBL/GenBank/DDBJ databases">
        <title>Analysis of 21 Apiospora genomes using comparative genomics revels a genus with tremendous synthesis potential of carbohydrate active enzymes and secondary metabolites.</title>
        <authorList>
            <person name="Sorensen T."/>
        </authorList>
    </citation>
    <scope>NUCLEOTIDE SEQUENCE [LARGE SCALE GENOMIC DNA]</scope>
    <source>
        <strain evidence="1 2">CBS 117206</strain>
    </source>
</reference>
<keyword evidence="2" id="KW-1185">Reference proteome</keyword>
<dbReference type="AlphaFoldDB" id="A0AAW0QM37"/>
<sequence>MRRESFPQTLVGRTGSEKSFQISWQTVHFDAQSGVGGTGRSASSFASAILAPSGSAAIKTGNDFAAR</sequence>
<protein>
    <submittedName>
        <fullName evidence="1">Uncharacterized protein</fullName>
    </submittedName>
</protein>
<evidence type="ECO:0000313" key="1">
    <source>
        <dbReference type="EMBL" id="KAK8106489.1"/>
    </source>
</evidence>
<name>A0AAW0QM37_9PEZI</name>
<proteinExistence type="predicted"/>
<organism evidence="1 2">
    <name type="scientific">Apiospora kogelbergensis</name>
    <dbReference type="NCBI Taxonomy" id="1337665"/>
    <lineage>
        <taxon>Eukaryota</taxon>
        <taxon>Fungi</taxon>
        <taxon>Dikarya</taxon>
        <taxon>Ascomycota</taxon>
        <taxon>Pezizomycotina</taxon>
        <taxon>Sordariomycetes</taxon>
        <taxon>Xylariomycetidae</taxon>
        <taxon>Amphisphaeriales</taxon>
        <taxon>Apiosporaceae</taxon>
        <taxon>Apiospora</taxon>
    </lineage>
</organism>
<dbReference type="EMBL" id="JAQQWP010000008">
    <property type="protein sequence ID" value="KAK8106489.1"/>
    <property type="molecule type" value="Genomic_DNA"/>
</dbReference>
<evidence type="ECO:0000313" key="2">
    <source>
        <dbReference type="Proteomes" id="UP001392437"/>
    </source>
</evidence>
<gene>
    <name evidence="1" type="ORF">PG999_009848</name>
</gene>
<dbReference type="Proteomes" id="UP001392437">
    <property type="component" value="Unassembled WGS sequence"/>
</dbReference>